<organism evidence="6 7">
    <name type="scientific">Rotaria magnacalcarata</name>
    <dbReference type="NCBI Taxonomy" id="392030"/>
    <lineage>
        <taxon>Eukaryota</taxon>
        <taxon>Metazoa</taxon>
        <taxon>Spiralia</taxon>
        <taxon>Gnathifera</taxon>
        <taxon>Rotifera</taxon>
        <taxon>Eurotatoria</taxon>
        <taxon>Bdelloidea</taxon>
        <taxon>Philodinida</taxon>
        <taxon>Philodinidae</taxon>
        <taxon>Rotaria</taxon>
    </lineage>
</organism>
<feature type="transmembrane region" description="Helical" evidence="4">
    <location>
        <begin position="559"/>
        <end position="581"/>
    </location>
</feature>
<proteinExistence type="predicted"/>
<name>A0A816V0X1_9BILA</name>
<dbReference type="InterPro" id="IPR000152">
    <property type="entry name" value="EGF-type_Asp/Asn_hydroxyl_site"/>
</dbReference>
<evidence type="ECO:0000259" key="5">
    <source>
        <dbReference type="PROSITE" id="PS50026"/>
    </source>
</evidence>
<keyword evidence="4" id="KW-0812">Transmembrane</keyword>
<dbReference type="GO" id="GO:0005509">
    <property type="term" value="F:calcium ion binding"/>
    <property type="evidence" value="ECO:0007669"/>
    <property type="project" value="InterPro"/>
</dbReference>
<dbReference type="AlphaFoldDB" id="A0A816V0X1"/>
<dbReference type="PROSITE" id="PS00010">
    <property type="entry name" value="ASX_HYDROXYL"/>
    <property type="match status" value="1"/>
</dbReference>
<comment type="caution">
    <text evidence="6">The sequence shown here is derived from an EMBL/GenBank/DDBJ whole genome shotgun (WGS) entry which is preliminary data.</text>
</comment>
<dbReference type="Gene3D" id="3.10.100.10">
    <property type="entry name" value="Mannose-Binding Protein A, subunit A"/>
    <property type="match status" value="1"/>
</dbReference>
<dbReference type="Proteomes" id="UP000663887">
    <property type="component" value="Unassembled WGS sequence"/>
</dbReference>
<evidence type="ECO:0000256" key="2">
    <source>
        <dbReference type="PROSITE-ProRule" id="PRU00076"/>
    </source>
</evidence>
<keyword evidence="4" id="KW-1133">Transmembrane helix</keyword>
<dbReference type="PROSITE" id="PS00022">
    <property type="entry name" value="EGF_1"/>
    <property type="match status" value="1"/>
</dbReference>
<feature type="transmembrane region" description="Helical" evidence="4">
    <location>
        <begin position="636"/>
        <end position="653"/>
    </location>
</feature>
<dbReference type="SUPFAM" id="SSF56436">
    <property type="entry name" value="C-type lectin-like"/>
    <property type="match status" value="1"/>
</dbReference>
<dbReference type="CDD" id="cd00054">
    <property type="entry name" value="EGF_CA"/>
    <property type="match status" value="1"/>
</dbReference>
<gene>
    <name evidence="6" type="ORF">XDN619_LOCUS20179</name>
</gene>
<dbReference type="InterPro" id="IPR016187">
    <property type="entry name" value="CTDL_fold"/>
</dbReference>
<keyword evidence="4" id="KW-0472">Membrane</keyword>
<evidence type="ECO:0000313" key="6">
    <source>
        <dbReference type="EMBL" id="CAF2108138.1"/>
    </source>
</evidence>
<evidence type="ECO:0000256" key="3">
    <source>
        <dbReference type="SAM" id="MobiDB-lite"/>
    </source>
</evidence>
<feature type="transmembrane region" description="Helical" evidence="4">
    <location>
        <begin position="593"/>
        <end position="615"/>
    </location>
</feature>
<dbReference type="InterPro" id="IPR016186">
    <property type="entry name" value="C-type_lectin-like/link_sf"/>
</dbReference>
<feature type="transmembrane region" description="Helical" evidence="4">
    <location>
        <begin position="287"/>
        <end position="311"/>
    </location>
</feature>
<sequence>MRPLYKLIHSSRLRCPEKWQRFGRSCYYLPNVTSTSVEANHTCHLQYSNARLMYIRHPTELFYAVHVAKVNRLNALLIEIDQYLIQDEKIANALSQDDRIQWLKFEKRIHDAHLKYREVKSSSSSDHDDLENVDEILSICHQVQWNVINNTTQVFEISTYTISDQTICSLSNFVSTMTYSPLCQYSLDFCSGNFLCGNHGQCVNILTGFKCSCSLFYDGQLCDACLIPPMRPFFITNRYATAAITGIQTMEILDILQEILIDINEPSDSGVFFDIGKRILTVLLIGFRYYPILACLQVHHIFVCCSSWIYVMGYMAHMIWREYSCMTYLPFSKKLSSLDQAYNHMDLYGWTLLYGFGKHVLYCLFLGYVGATLTVRLANSICTACKMSVPTDIQIDEFSFPQPNNEEDRTQNSQDKTSGEPGCGSSISKSTRKTVRGIDDFRFITIVVCAYTEAFIILFYLTCTTIFLYTMQKTSYIAILKYIFEFMLNMEVEEWSFQYEVVISGLITMVIFGIQLLISIIYYRKDIRRSYKLAKKGSLDSQLERPDIVSKGSQYRGFIARYLIVGYIVCFHLIFFIFTILRVILTGIGSLEWAYGIILPVLVLYGLQKAIVIIIDKMSDSDHVQDRVRRRAKVPHPILAYFSNLFSTFIGIPSSISGLLGDALINIILLPGINFSNVKRFFHMQDQRSESYEAFLLWEILYVHPIGFELLPGVVEMVTDHSTYRDRFLNIRDITIREHHPEQVSGNDSQATRENLDGIPYSSDDLSQERQPAHDSDSEERSIDGDICGSVISLDENIPMVKDGNKSSGKQKLSKTYTSV</sequence>
<feature type="transmembrane region" description="Helical" evidence="4">
    <location>
        <begin position="501"/>
        <end position="523"/>
    </location>
</feature>
<keyword evidence="2" id="KW-0245">EGF-like domain</keyword>
<feature type="domain" description="EGF-like" evidence="5">
    <location>
        <begin position="186"/>
        <end position="223"/>
    </location>
</feature>
<feature type="compositionally biased region" description="Polar residues" evidence="3">
    <location>
        <begin position="806"/>
        <end position="820"/>
    </location>
</feature>
<dbReference type="InterPro" id="IPR001881">
    <property type="entry name" value="EGF-like_Ca-bd_dom"/>
</dbReference>
<feature type="region of interest" description="Disordered" evidence="3">
    <location>
        <begin position="400"/>
        <end position="430"/>
    </location>
</feature>
<feature type="region of interest" description="Disordered" evidence="3">
    <location>
        <begin position="798"/>
        <end position="820"/>
    </location>
</feature>
<comment type="caution">
    <text evidence="2">Lacks conserved residue(s) required for the propagation of feature annotation.</text>
</comment>
<dbReference type="PROSITE" id="PS50026">
    <property type="entry name" value="EGF_3"/>
    <property type="match status" value="1"/>
</dbReference>
<evidence type="ECO:0000256" key="1">
    <source>
        <dbReference type="ARBA" id="ARBA00023157"/>
    </source>
</evidence>
<reference evidence="6" key="1">
    <citation type="submission" date="2021-02" db="EMBL/GenBank/DDBJ databases">
        <authorList>
            <person name="Nowell W R."/>
        </authorList>
    </citation>
    <scope>NUCLEOTIDE SEQUENCE</scope>
</reference>
<evidence type="ECO:0000313" key="7">
    <source>
        <dbReference type="Proteomes" id="UP000663887"/>
    </source>
</evidence>
<dbReference type="InterPro" id="IPR000742">
    <property type="entry name" value="EGF"/>
</dbReference>
<feature type="region of interest" description="Disordered" evidence="3">
    <location>
        <begin position="739"/>
        <end position="786"/>
    </location>
</feature>
<accession>A0A816V0X1</accession>
<dbReference type="EMBL" id="CAJNRG010008896">
    <property type="protein sequence ID" value="CAF2108138.1"/>
    <property type="molecule type" value="Genomic_DNA"/>
</dbReference>
<feature type="disulfide bond" evidence="2">
    <location>
        <begin position="213"/>
        <end position="222"/>
    </location>
</feature>
<dbReference type="SMART" id="SM00179">
    <property type="entry name" value="EGF_CA"/>
    <property type="match status" value="1"/>
</dbReference>
<keyword evidence="1 2" id="KW-1015">Disulfide bond</keyword>
<dbReference type="Gene3D" id="2.10.25.10">
    <property type="entry name" value="Laminin"/>
    <property type="match status" value="1"/>
</dbReference>
<feature type="compositionally biased region" description="Polar residues" evidence="3">
    <location>
        <begin position="744"/>
        <end position="753"/>
    </location>
</feature>
<feature type="transmembrane region" description="Helical" evidence="4">
    <location>
        <begin position="659"/>
        <end position="678"/>
    </location>
</feature>
<feature type="transmembrane region" description="Helical" evidence="4">
    <location>
        <begin position="443"/>
        <end position="469"/>
    </location>
</feature>
<feature type="compositionally biased region" description="Basic and acidic residues" evidence="3">
    <location>
        <begin position="767"/>
        <end position="784"/>
    </location>
</feature>
<protein>
    <recommendedName>
        <fullName evidence="5">EGF-like domain-containing protein</fullName>
    </recommendedName>
</protein>
<evidence type="ECO:0000256" key="4">
    <source>
        <dbReference type="SAM" id="Phobius"/>
    </source>
</evidence>